<evidence type="ECO:0000313" key="1">
    <source>
        <dbReference type="EMBL" id="GHA81579.1"/>
    </source>
</evidence>
<gene>
    <name evidence="1" type="ORF">GCM10009069_00770</name>
</gene>
<accession>A0A8J3CK19</accession>
<dbReference type="InterPro" id="IPR018673">
    <property type="entry name" value="DUF2141"/>
</dbReference>
<dbReference type="EMBL" id="BMZH01000001">
    <property type="protein sequence ID" value="GHA81579.1"/>
    <property type="molecule type" value="Genomic_DNA"/>
</dbReference>
<name>A0A8J3CK19_9PROT</name>
<dbReference type="Pfam" id="PF09912">
    <property type="entry name" value="DUF2141"/>
    <property type="match status" value="1"/>
</dbReference>
<keyword evidence="2" id="KW-1185">Reference proteome</keyword>
<dbReference type="RefSeq" id="WP_189494222.1">
    <property type="nucleotide sequence ID" value="NZ_BMZH01000001.1"/>
</dbReference>
<reference evidence="1" key="2">
    <citation type="submission" date="2020-09" db="EMBL/GenBank/DDBJ databases">
        <authorList>
            <person name="Sun Q."/>
            <person name="Kim S."/>
        </authorList>
    </citation>
    <scope>NUCLEOTIDE SEQUENCE</scope>
    <source>
        <strain evidence="1">KCTC 32513</strain>
    </source>
</reference>
<evidence type="ECO:0008006" key="3">
    <source>
        <dbReference type="Google" id="ProtNLM"/>
    </source>
</evidence>
<dbReference type="AlphaFoldDB" id="A0A8J3CK19"/>
<dbReference type="Proteomes" id="UP000634004">
    <property type="component" value="Unassembled WGS sequence"/>
</dbReference>
<organism evidence="1 2">
    <name type="scientific">Algimonas arctica</name>
    <dbReference type="NCBI Taxonomy" id="1479486"/>
    <lineage>
        <taxon>Bacteria</taxon>
        <taxon>Pseudomonadati</taxon>
        <taxon>Pseudomonadota</taxon>
        <taxon>Alphaproteobacteria</taxon>
        <taxon>Maricaulales</taxon>
        <taxon>Robiginitomaculaceae</taxon>
        <taxon>Algimonas</taxon>
    </lineage>
</organism>
<evidence type="ECO:0000313" key="2">
    <source>
        <dbReference type="Proteomes" id="UP000634004"/>
    </source>
</evidence>
<protein>
    <recommendedName>
        <fullName evidence="3">DUF2141 domain-containing protein</fullName>
    </recommendedName>
</protein>
<sequence length="160" mass="17965">MAATSTALANDEAEPRSEIGVERGLELYDTDAADRCILGYHQVRLTINNVYEEGILKLELFGENDFMKSSGKLRRIRVPAEAGPMKVCIHVPGAGEYAIVGYHDIDGDRKLDKKWNFRPKEPFGLSNNPVIESLRLPKWEETRFTVPHDGVEISINLVDP</sequence>
<comment type="caution">
    <text evidence="1">The sequence shown here is derived from an EMBL/GenBank/DDBJ whole genome shotgun (WGS) entry which is preliminary data.</text>
</comment>
<proteinExistence type="predicted"/>
<reference evidence="1" key="1">
    <citation type="journal article" date="2014" name="Int. J. Syst. Evol. Microbiol.">
        <title>Complete genome sequence of Corynebacterium casei LMG S-19264T (=DSM 44701T), isolated from a smear-ripened cheese.</title>
        <authorList>
            <consortium name="US DOE Joint Genome Institute (JGI-PGF)"/>
            <person name="Walter F."/>
            <person name="Albersmeier A."/>
            <person name="Kalinowski J."/>
            <person name="Ruckert C."/>
        </authorList>
    </citation>
    <scope>NUCLEOTIDE SEQUENCE</scope>
    <source>
        <strain evidence="1">KCTC 32513</strain>
    </source>
</reference>